<keyword evidence="2" id="KW-1185">Reference proteome</keyword>
<dbReference type="PANTHER" id="PTHR46890:SF48">
    <property type="entry name" value="RNA-DIRECTED DNA POLYMERASE"/>
    <property type="match status" value="1"/>
</dbReference>
<dbReference type="EMBL" id="JANJYI010000005">
    <property type="protein sequence ID" value="KAK2648255.1"/>
    <property type="molecule type" value="Genomic_DNA"/>
</dbReference>
<organism evidence="1 2">
    <name type="scientific">Dipteronia dyeriana</name>
    <dbReference type="NCBI Taxonomy" id="168575"/>
    <lineage>
        <taxon>Eukaryota</taxon>
        <taxon>Viridiplantae</taxon>
        <taxon>Streptophyta</taxon>
        <taxon>Embryophyta</taxon>
        <taxon>Tracheophyta</taxon>
        <taxon>Spermatophyta</taxon>
        <taxon>Magnoliopsida</taxon>
        <taxon>eudicotyledons</taxon>
        <taxon>Gunneridae</taxon>
        <taxon>Pentapetalae</taxon>
        <taxon>rosids</taxon>
        <taxon>malvids</taxon>
        <taxon>Sapindales</taxon>
        <taxon>Sapindaceae</taxon>
        <taxon>Hippocastanoideae</taxon>
        <taxon>Acereae</taxon>
        <taxon>Dipteronia</taxon>
    </lineage>
</organism>
<dbReference type="Proteomes" id="UP001280121">
    <property type="component" value="Unassembled WGS sequence"/>
</dbReference>
<proteinExistence type="predicted"/>
<gene>
    <name evidence="1" type="ORF">Ddye_015744</name>
</gene>
<sequence length="76" mass="8434">MSIKDYSNTNVVLIPKSKCPVDLKNFRPISLYSVVYKVIAKVLAARLKGILPHIISPTQSSFVAGRQIFDNVLVAF</sequence>
<evidence type="ECO:0000313" key="2">
    <source>
        <dbReference type="Proteomes" id="UP001280121"/>
    </source>
</evidence>
<comment type="caution">
    <text evidence="1">The sequence shown here is derived from an EMBL/GenBank/DDBJ whole genome shotgun (WGS) entry which is preliminary data.</text>
</comment>
<dbReference type="InterPro" id="IPR052343">
    <property type="entry name" value="Retrotransposon-Effector_Assoc"/>
</dbReference>
<accession>A0AAD9WZT9</accession>
<reference evidence="1" key="1">
    <citation type="journal article" date="2023" name="Plant J.">
        <title>Genome sequences and population genomics provide insights into the demographic history, inbreeding, and mutation load of two 'living fossil' tree species of Dipteronia.</title>
        <authorList>
            <person name="Feng Y."/>
            <person name="Comes H.P."/>
            <person name="Chen J."/>
            <person name="Zhu S."/>
            <person name="Lu R."/>
            <person name="Zhang X."/>
            <person name="Li P."/>
            <person name="Qiu J."/>
            <person name="Olsen K.M."/>
            <person name="Qiu Y."/>
        </authorList>
    </citation>
    <scope>NUCLEOTIDE SEQUENCE</scope>
    <source>
        <strain evidence="1">KIB01</strain>
    </source>
</reference>
<protein>
    <recommendedName>
        <fullName evidence="3">Reverse transcriptase domain-containing protein</fullName>
    </recommendedName>
</protein>
<evidence type="ECO:0000313" key="1">
    <source>
        <dbReference type="EMBL" id="KAK2648255.1"/>
    </source>
</evidence>
<dbReference type="AlphaFoldDB" id="A0AAD9WZT9"/>
<dbReference type="PANTHER" id="PTHR46890">
    <property type="entry name" value="NON-LTR RETROLELEMENT REVERSE TRANSCRIPTASE-LIKE PROTEIN-RELATED"/>
    <property type="match status" value="1"/>
</dbReference>
<name>A0AAD9WZT9_9ROSI</name>
<evidence type="ECO:0008006" key="3">
    <source>
        <dbReference type="Google" id="ProtNLM"/>
    </source>
</evidence>